<evidence type="ECO:0000256" key="1">
    <source>
        <dbReference type="ARBA" id="ARBA00004123"/>
    </source>
</evidence>
<dbReference type="Pfam" id="PF00046">
    <property type="entry name" value="Homeodomain"/>
    <property type="match status" value="1"/>
</dbReference>
<dbReference type="GO" id="GO:0000981">
    <property type="term" value="F:DNA-binding transcription factor activity, RNA polymerase II-specific"/>
    <property type="evidence" value="ECO:0007669"/>
    <property type="project" value="InterPro"/>
</dbReference>
<evidence type="ECO:0000313" key="12">
    <source>
        <dbReference type="Proteomes" id="UP000007110"/>
    </source>
</evidence>
<dbReference type="InterPro" id="IPR046333">
    <property type="entry name" value="HXA10/ABDB-like"/>
</dbReference>
<dbReference type="Proteomes" id="UP000007110">
    <property type="component" value="Unassembled WGS sequence"/>
</dbReference>
<feature type="compositionally biased region" description="Basic and acidic residues" evidence="9">
    <location>
        <begin position="150"/>
        <end position="162"/>
    </location>
</feature>
<sequence>MDMQHCASSDAVCYRDAYRGSLDATSLIPCSDYDAFDRIGTGNWYTNAPGIYAADHGPVAPRPYPCPSFPGPLASSPTTCSPPFVPSSPTVSTPTSFQQRSPGHSTSSSMFDTYMDNSMSCERRSVREDLSPSSETSSTRAYTSSSNESTPEKLDGLTKDLNGDGCRAKRKPYSKLQLIHLEDEFKRSMYPCRERRAWLSQVLELTERQVKIWFQNRRTKLRRTVEREQRENEQMQRDMADLAMRFYVPQ</sequence>
<evidence type="ECO:0000313" key="11">
    <source>
        <dbReference type="EnsemblMetazoa" id="XP_030831495"/>
    </source>
</evidence>
<dbReference type="PROSITE" id="PS00027">
    <property type="entry name" value="HOMEOBOX_1"/>
    <property type="match status" value="1"/>
</dbReference>
<dbReference type="OrthoDB" id="6159439at2759"/>
<evidence type="ECO:0000256" key="2">
    <source>
        <dbReference type="ARBA" id="ARBA00006317"/>
    </source>
</evidence>
<dbReference type="PROSITE" id="PS50071">
    <property type="entry name" value="HOMEOBOX_2"/>
    <property type="match status" value="1"/>
</dbReference>
<dbReference type="InterPro" id="IPR017970">
    <property type="entry name" value="Homeobox_CS"/>
</dbReference>
<dbReference type="RefSeq" id="XP_030831495.1">
    <property type="nucleotide sequence ID" value="XM_030975635.1"/>
</dbReference>
<dbReference type="AlphaFoldDB" id="A0A7M7N5B3"/>
<dbReference type="PANTHER" id="PTHR45874">
    <property type="entry name" value="HOMEOBOX PROTEIN ABDOMINAL-B"/>
    <property type="match status" value="1"/>
</dbReference>
<evidence type="ECO:0000259" key="10">
    <source>
        <dbReference type="PROSITE" id="PS50071"/>
    </source>
</evidence>
<feature type="coiled-coil region" evidence="8">
    <location>
        <begin position="218"/>
        <end position="245"/>
    </location>
</feature>
<organism evidence="11 12">
    <name type="scientific">Strongylocentrotus purpuratus</name>
    <name type="common">Purple sea urchin</name>
    <dbReference type="NCBI Taxonomy" id="7668"/>
    <lineage>
        <taxon>Eukaryota</taxon>
        <taxon>Metazoa</taxon>
        <taxon>Echinodermata</taxon>
        <taxon>Eleutherozoa</taxon>
        <taxon>Echinozoa</taxon>
        <taxon>Echinoidea</taxon>
        <taxon>Euechinoidea</taxon>
        <taxon>Echinacea</taxon>
        <taxon>Camarodonta</taxon>
        <taxon>Echinidea</taxon>
        <taxon>Strongylocentrotidae</taxon>
        <taxon>Strongylocentrotus</taxon>
    </lineage>
</organism>
<reference evidence="11" key="2">
    <citation type="submission" date="2021-01" db="UniProtKB">
        <authorList>
            <consortium name="EnsemblMetazoa"/>
        </authorList>
    </citation>
    <scope>IDENTIFICATION</scope>
</reference>
<evidence type="ECO:0000256" key="6">
    <source>
        <dbReference type="PROSITE-ProRule" id="PRU00108"/>
    </source>
</evidence>
<comment type="similarity">
    <text evidence="2">Belongs to the Abd-B homeobox family.</text>
</comment>
<feature type="domain" description="Homeobox" evidence="10">
    <location>
        <begin position="164"/>
        <end position="224"/>
    </location>
</feature>
<dbReference type="SMART" id="SM00389">
    <property type="entry name" value="HOX"/>
    <property type="match status" value="1"/>
</dbReference>
<dbReference type="InterPro" id="IPR001356">
    <property type="entry name" value="HD"/>
</dbReference>
<dbReference type="SUPFAM" id="SSF46689">
    <property type="entry name" value="Homeodomain-like"/>
    <property type="match status" value="1"/>
</dbReference>
<dbReference type="EnsemblMetazoa" id="XM_030975635">
    <property type="protein sequence ID" value="XP_030831495"/>
    <property type="gene ID" value="LOC115920249"/>
</dbReference>
<feature type="compositionally biased region" description="Polar residues" evidence="9">
    <location>
        <begin position="131"/>
        <end position="149"/>
    </location>
</feature>
<dbReference type="KEGG" id="spu:115920249"/>
<dbReference type="GO" id="GO:0005634">
    <property type="term" value="C:nucleus"/>
    <property type="evidence" value="ECO:0007669"/>
    <property type="project" value="UniProtKB-SubCell"/>
</dbReference>
<dbReference type="InterPro" id="IPR009057">
    <property type="entry name" value="Homeodomain-like_sf"/>
</dbReference>
<feature type="DNA-binding region" description="Homeobox" evidence="6">
    <location>
        <begin position="166"/>
        <end position="225"/>
    </location>
</feature>
<evidence type="ECO:0000256" key="4">
    <source>
        <dbReference type="ARBA" id="ARBA00023155"/>
    </source>
</evidence>
<evidence type="ECO:0000256" key="5">
    <source>
        <dbReference type="ARBA" id="ARBA00023242"/>
    </source>
</evidence>
<dbReference type="CDD" id="cd00086">
    <property type="entry name" value="homeodomain"/>
    <property type="match status" value="1"/>
</dbReference>
<evidence type="ECO:0000256" key="3">
    <source>
        <dbReference type="ARBA" id="ARBA00023125"/>
    </source>
</evidence>
<feature type="compositionally biased region" description="Basic and acidic residues" evidence="9">
    <location>
        <begin position="121"/>
        <end position="130"/>
    </location>
</feature>
<evidence type="ECO:0000256" key="8">
    <source>
        <dbReference type="SAM" id="Coils"/>
    </source>
</evidence>
<evidence type="ECO:0000256" key="7">
    <source>
        <dbReference type="RuleBase" id="RU000682"/>
    </source>
</evidence>
<comment type="subcellular location">
    <subcellularLocation>
        <location evidence="1 6 7">Nucleus</location>
    </subcellularLocation>
</comment>
<reference evidence="12" key="1">
    <citation type="submission" date="2015-02" db="EMBL/GenBank/DDBJ databases">
        <title>Genome sequencing for Strongylocentrotus purpuratus.</title>
        <authorList>
            <person name="Murali S."/>
            <person name="Liu Y."/>
            <person name="Vee V."/>
            <person name="English A."/>
            <person name="Wang M."/>
            <person name="Skinner E."/>
            <person name="Han Y."/>
            <person name="Muzny D.M."/>
            <person name="Worley K.C."/>
            <person name="Gibbs R.A."/>
        </authorList>
    </citation>
    <scope>NUCLEOTIDE SEQUENCE</scope>
</reference>
<keyword evidence="12" id="KW-1185">Reference proteome</keyword>
<dbReference type="InParanoid" id="A0A7M7N5B3"/>
<feature type="compositionally biased region" description="Low complexity" evidence="9">
    <location>
        <begin position="77"/>
        <end position="97"/>
    </location>
</feature>
<evidence type="ECO:0000256" key="9">
    <source>
        <dbReference type="SAM" id="MobiDB-lite"/>
    </source>
</evidence>
<dbReference type="OMA" id="IAGWTEH"/>
<dbReference type="GO" id="GO:0003677">
    <property type="term" value="F:DNA binding"/>
    <property type="evidence" value="ECO:0007669"/>
    <property type="project" value="UniProtKB-UniRule"/>
</dbReference>
<keyword evidence="3 6" id="KW-0238">DNA-binding</keyword>
<proteinExistence type="inferred from homology"/>
<keyword evidence="8" id="KW-0175">Coiled coil</keyword>
<dbReference type="PANTHER" id="PTHR45874:SF8">
    <property type="entry name" value="PROTEIN CBG23031"/>
    <property type="match status" value="1"/>
</dbReference>
<dbReference type="GeneID" id="115920249"/>
<feature type="region of interest" description="Disordered" evidence="9">
    <location>
        <begin position="77"/>
        <end position="165"/>
    </location>
</feature>
<keyword evidence="5 6" id="KW-0539">Nucleus</keyword>
<accession>A0A7M7N5B3</accession>
<feature type="compositionally biased region" description="Polar residues" evidence="9">
    <location>
        <begin position="98"/>
        <end position="120"/>
    </location>
</feature>
<name>A0A7M7N5B3_STRPU</name>
<keyword evidence="4 6" id="KW-0371">Homeobox</keyword>
<dbReference type="Gene3D" id="1.10.10.60">
    <property type="entry name" value="Homeodomain-like"/>
    <property type="match status" value="1"/>
</dbReference>
<protein>
    <recommendedName>
        <fullName evidence="10">Homeobox domain-containing protein</fullName>
    </recommendedName>
</protein>